<name>A0A1E3PJD1_9ASCO</name>
<dbReference type="GO" id="GO:0071464">
    <property type="term" value="P:cellular response to hydrostatic pressure"/>
    <property type="evidence" value="ECO:0007669"/>
    <property type="project" value="EnsemblFungi"/>
</dbReference>
<dbReference type="STRING" id="857566.A0A1E3PJD1"/>
<feature type="transmembrane region" description="Helical" evidence="6">
    <location>
        <begin position="73"/>
        <end position="100"/>
    </location>
</feature>
<evidence type="ECO:0000256" key="4">
    <source>
        <dbReference type="ARBA" id="ARBA00022989"/>
    </source>
</evidence>
<accession>A0A1E3PJD1</accession>
<evidence type="ECO:0000256" key="6">
    <source>
        <dbReference type="SAM" id="Phobius"/>
    </source>
</evidence>
<proteinExistence type="inferred from homology"/>
<dbReference type="OrthoDB" id="2131401at2759"/>
<evidence type="ECO:0000256" key="2">
    <source>
        <dbReference type="ARBA" id="ARBA00006325"/>
    </source>
</evidence>
<evidence type="ECO:0008006" key="9">
    <source>
        <dbReference type="Google" id="ProtNLM"/>
    </source>
</evidence>
<dbReference type="GO" id="GO:0005789">
    <property type="term" value="C:endoplasmic reticulum membrane"/>
    <property type="evidence" value="ECO:0007669"/>
    <property type="project" value="EnsemblFungi"/>
</dbReference>
<sequence length="134" mass="15140">LNSVPIGYETPIFPSLYWPYGSNTFTASYLFYISDIWRFTVLWTIILYTVFHFCAGLWAAIMHRKVIGGVWIVIVYVLLGAIQAIISGSCVGLLVGYIYSSGLFNMSTWIPLVWAVIQILFMVMNSYTMSSAIL</sequence>
<evidence type="ECO:0000256" key="1">
    <source>
        <dbReference type="ARBA" id="ARBA00004141"/>
    </source>
</evidence>
<comment type="subcellular location">
    <subcellularLocation>
        <location evidence="1">Membrane</location>
        <topology evidence="1">Multi-pass membrane protein</topology>
    </subcellularLocation>
</comment>
<evidence type="ECO:0000256" key="3">
    <source>
        <dbReference type="ARBA" id="ARBA00022692"/>
    </source>
</evidence>
<organism evidence="7 8">
    <name type="scientific">Nadsonia fulvescens var. elongata DSM 6958</name>
    <dbReference type="NCBI Taxonomy" id="857566"/>
    <lineage>
        <taxon>Eukaryota</taxon>
        <taxon>Fungi</taxon>
        <taxon>Dikarya</taxon>
        <taxon>Ascomycota</taxon>
        <taxon>Saccharomycotina</taxon>
        <taxon>Dipodascomycetes</taxon>
        <taxon>Dipodascales</taxon>
        <taxon>Dipodascales incertae sedis</taxon>
        <taxon>Nadsonia</taxon>
    </lineage>
</organism>
<dbReference type="EMBL" id="KV454410">
    <property type="protein sequence ID" value="ODQ65458.1"/>
    <property type="molecule type" value="Genomic_DNA"/>
</dbReference>
<dbReference type="Pfam" id="PF10190">
    <property type="entry name" value="Tmemb_170"/>
    <property type="match status" value="1"/>
</dbReference>
<feature type="non-terminal residue" evidence="7">
    <location>
        <position position="1"/>
    </location>
</feature>
<dbReference type="PANTHER" id="PTHR22779">
    <property type="entry name" value="SD17342P"/>
    <property type="match status" value="1"/>
</dbReference>
<keyword evidence="4 6" id="KW-1133">Transmembrane helix</keyword>
<keyword evidence="3 6" id="KW-0812">Transmembrane</keyword>
<dbReference type="InterPro" id="IPR019334">
    <property type="entry name" value="TMEM170A/B/YPR153W-like"/>
</dbReference>
<keyword evidence="8" id="KW-1185">Reference proteome</keyword>
<feature type="transmembrane region" description="Helical" evidence="6">
    <location>
        <begin position="36"/>
        <end position="61"/>
    </location>
</feature>
<protein>
    <recommendedName>
        <fullName evidence="9">Integral membrane protein</fullName>
    </recommendedName>
</protein>
<evidence type="ECO:0000313" key="7">
    <source>
        <dbReference type="EMBL" id="ODQ65458.1"/>
    </source>
</evidence>
<evidence type="ECO:0000256" key="5">
    <source>
        <dbReference type="ARBA" id="ARBA00023136"/>
    </source>
</evidence>
<dbReference type="PANTHER" id="PTHR22779:SF6">
    <property type="entry name" value="SD17342P"/>
    <property type="match status" value="1"/>
</dbReference>
<gene>
    <name evidence="7" type="ORF">NADFUDRAFT_25637</name>
</gene>
<dbReference type="Proteomes" id="UP000095009">
    <property type="component" value="Unassembled WGS sequence"/>
</dbReference>
<keyword evidence="5 6" id="KW-0472">Membrane</keyword>
<dbReference type="AlphaFoldDB" id="A0A1E3PJD1"/>
<evidence type="ECO:0000313" key="8">
    <source>
        <dbReference type="Proteomes" id="UP000095009"/>
    </source>
</evidence>
<feature type="transmembrane region" description="Helical" evidence="6">
    <location>
        <begin position="106"/>
        <end position="124"/>
    </location>
</feature>
<reference evidence="7 8" key="1">
    <citation type="journal article" date="2016" name="Proc. Natl. Acad. Sci. U.S.A.">
        <title>Comparative genomics of biotechnologically important yeasts.</title>
        <authorList>
            <person name="Riley R."/>
            <person name="Haridas S."/>
            <person name="Wolfe K.H."/>
            <person name="Lopes M.R."/>
            <person name="Hittinger C.T."/>
            <person name="Goeker M."/>
            <person name="Salamov A.A."/>
            <person name="Wisecaver J.H."/>
            <person name="Long T.M."/>
            <person name="Calvey C.H."/>
            <person name="Aerts A.L."/>
            <person name="Barry K.W."/>
            <person name="Choi C."/>
            <person name="Clum A."/>
            <person name="Coughlan A.Y."/>
            <person name="Deshpande S."/>
            <person name="Douglass A.P."/>
            <person name="Hanson S.J."/>
            <person name="Klenk H.-P."/>
            <person name="LaButti K.M."/>
            <person name="Lapidus A."/>
            <person name="Lindquist E.A."/>
            <person name="Lipzen A.M."/>
            <person name="Meier-Kolthoff J.P."/>
            <person name="Ohm R.A."/>
            <person name="Otillar R.P."/>
            <person name="Pangilinan J.L."/>
            <person name="Peng Y."/>
            <person name="Rokas A."/>
            <person name="Rosa C.A."/>
            <person name="Scheuner C."/>
            <person name="Sibirny A.A."/>
            <person name="Slot J.C."/>
            <person name="Stielow J.B."/>
            <person name="Sun H."/>
            <person name="Kurtzman C.P."/>
            <person name="Blackwell M."/>
            <person name="Grigoriev I.V."/>
            <person name="Jeffries T.W."/>
        </authorList>
    </citation>
    <scope>NUCLEOTIDE SEQUENCE [LARGE SCALE GENOMIC DNA]</scope>
    <source>
        <strain evidence="7 8">DSM 6958</strain>
    </source>
</reference>
<comment type="similarity">
    <text evidence="2">Belongs to the TMEM170 family.</text>
</comment>